<keyword evidence="2" id="KW-0472">Membrane</keyword>
<feature type="compositionally biased region" description="Low complexity" evidence="1">
    <location>
        <begin position="52"/>
        <end position="64"/>
    </location>
</feature>
<proteinExistence type="predicted"/>
<evidence type="ECO:0008006" key="6">
    <source>
        <dbReference type="Google" id="ProtNLM"/>
    </source>
</evidence>
<accession>A0A0P1B452</accession>
<evidence type="ECO:0000256" key="1">
    <source>
        <dbReference type="SAM" id="MobiDB-lite"/>
    </source>
</evidence>
<dbReference type="GeneID" id="36401757"/>
<feature type="compositionally biased region" description="Basic and acidic residues" evidence="1">
    <location>
        <begin position="65"/>
        <end position="95"/>
    </location>
</feature>
<evidence type="ECO:0000256" key="3">
    <source>
        <dbReference type="SAM" id="SignalP"/>
    </source>
</evidence>
<dbReference type="Proteomes" id="UP000054928">
    <property type="component" value="Unassembled WGS sequence"/>
</dbReference>
<evidence type="ECO:0000313" key="5">
    <source>
        <dbReference type="Proteomes" id="UP000054928"/>
    </source>
</evidence>
<protein>
    <recommendedName>
        <fullName evidence="6">RxLR-like protein</fullName>
    </recommendedName>
</protein>
<evidence type="ECO:0000313" key="4">
    <source>
        <dbReference type="EMBL" id="CEG48908.1"/>
    </source>
</evidence>
<feature type="region of interest" description="Disordered" evidence="1">
    <location>
        <begin position="51"/>
        <end position="95"/>
    </location>
</feature>
<dbReference type="AlphaFoldDB" id="A0A0P1B452"/>
<dbReference type="RefSeq" id="XP_024585277.1">
    <property type="nucleotide sequence ID" value="XM_024720038.1"/>
</dbReference>
<dbReference type="OMA" id="HEGPTTM"/>
<keyword evidence="3" id="KW-0732">Signal</keyword>
<evidence type="ECO:0000256" key="2">
    <source>
        <dbReference type="SAM" id="Phobius"/>
    </source>
</evidence>
<organism evidence="4 5">
    <name type="scientific">Plasmopara halstedii</name>
    <name type="common">Downy mildew of sunflower</name>
    <dbReference type="NCBI Taxonomy" id="4781"/>
    <lineage>
        <taxon>Eukaryota</taxon>
        <taxon>Sar</taxon>
        <taxon>Stramenopiles</taxon>
        <taxon>Oomycota</taxon>
        <taxon>Peronosporomycetes</taxon>
        <taxon>Peronosporales</taxon>
        <taxon>Peronosporaceae</taxon>
        <taxon>Plasmopara</taxon>
    </lineage>
</organism>
<dbReference type="OrthoDB" id="168198at2759"/>
<reference evidence="5" key="1">
    <citation type="submission" date="2014-09" db="EMBL/GenBank/DDBJ databases">
        <authorList>
            <person name="Sharma Rahul"/>
            <person name="Thines Marco"/>
        </authorList>
    </citation>
    <scope>NUCLEOTIDE SEQUENCE [LARGE SCALE GENOMIC DNA]</scope>
</reference>
<feature type="signal peptide" evidence="3">
    <location>
        <begin position="1"/>
        <end position="21"/>
    </location>
</feature>
<sequence length="127" mass="13537">MNAFRFRFATLLLLVVTIACSNSIARISADAPVENNSRLLRNQVEFSDAAALSESEQLNSSSSSSHEKFVPGEPSHASETEHSAASASHEKKHEGPTLMSFVGPAVAGVLAILLIGAVIAFKNRMNK</sequence>
<feature type="transmembrane region" description="Helical" evidence="2">
    <location>
        <begin position="101"/>
        <end position="121"/>
    </location>
</feature>
<name>A0A0P1B452_PLAHL</name>
<keyword evidence="2" id="KW-1133">Transmembrane helix</keyword>
<dbReference type="PROSITE" id="PS51257">
    <property type="entry name" value="PROKAR_LIPOPROTEIN"/>
    <property type="match status" value="1"/>
</dbReference>
<keyword evidence="2" id="KW-0812">Transmembrane</keyword>
<dbReference type="EMBL" id="CCYD01003042">
    <property type="protein sequence ID" value="CEG48908.1"/>
    <property type="molecule type" value="Genomic_DNA"/>
</dbReference>
<feature type="chain" id="PRO_5006059166" description="RxLR-like protein" evidence="3">
    <location>
        <begin position="22"/>
        <end position="127"/>
    </location>
</feature>
<keyword evidence="5" id="KW-1185">Reference proteome</keyword>